<dbReference type="Proteomes" id="UP000271162">
    <property type="component" value="Unassembled WGS sequence"/>
</dbReference>
<accession>A0A0N4YS61</accession>
<dbReference type="AlphaFoldDB" id="A0A0N4YS61"/>
<keyword evidence="4" id="KW-1185">Reference proteome</keyword>
<feature type="region of interest" description="Disordered" evidence="2">
    <location>
        <begin position="371"/>
        <end position="394"/>
    </location>
</feature>
<evidence type="ECO:0000256" key="2">
    <source>
        <dbReference type="SAM" id="MobiDB-lite"/>
    </source>
</evidence>
<reference evidence="3 4" key="2">
    <citation type="submission" date="2018-11" db="EMBL/GenBank/DDBJ databases">
        <authorList>
            <consortium name="Pathogen Informatics"/>
        </authorList>
    </citation>
    <scope>NUCLEOTIDE SEQUENCE [LARGE SCALE GENOMIC DNA]</scope>
</reference>
<feature type="coiled-coil region" evidence="1">
    <location>
        <begin position="401"/>
        <end position="435"/>
    </location>
</feature>
<sequence>MYHDYYDMESPLSSLIEQIRALSSNAELPLPERLSLGRYLELWSDKIKLEFQAIRRQLHTLFAVPPILIALGPLTPELWEDILDEPAYDTYGKPIQLKQEFLERRISEDLETVETQRDYISRYLHETTLMDNRRRNSFEAQTLDTLTTIVTVLQESTKSTDEAQKALSDQIESLKEYINSSTKDLNDTITSAVERVGRGEATLTSDASTQTKTISTKDAKVQATRKKVVEAMPTSDASTQTKAISTKDAKVQAAKRKMVEQGTQTGPRVRASRKTQTELTKTDEMSQTEVRTMDSSSQTRVDDNKRGPTPPYPVQEGVKRRKEADEEPMDCTDEQDQNPDDEILETEDEVEDEEIPPDDIFEWDYEVEEIEEHADPNSPDAPDSPATPPPAAVEVQREVVEDEHQRHRRQLIQELRNAIQEKTDLKCILQQFEEQPSCPERRFSRADIFLHRDYEINCCANLRPLNCHQDCPSNSLPVCWPLGGRKADEELVILNGMSNELNQKNGEHYPCTAILIYSGCLQRCRYPSGAAIPVHLSSDGHMGW</sequence>
<evidence type="ECO:0000313" key="4">
    <source>
        <dbReference type="Proteomes" id="UP000271162"/>
    </source>
</evidence>
<dbReference type="WBParaSite" id="NBR_0002008301-mRNA-1">
    <property type="protein sequence ID" value="NBR_0002008301-mRNA-1"/>
    <property type="gene ID" value="NBR_0002008301"/>
</dbReference>
<organism evidence="5">
    <name type="scientific">Nippostrongylus brasiliensis</name>
    <name type="common">Rat hookworm</name>
    <dbReference type="NCBI Taxonomy" id="27835"/>
    <lineage>
        <taxon>Eukaryota</taxon>
        <taxon>Metazoa</taxon>
        <taxon>Ecdysozoa</taxon>
        <taxon>Nematoda</taxon>
        <taxon>Chromadorea</taxon>
        <taxon>Rhabditida</taxon>
        <taxon>Rhabditina</taxon>
        <taxon>Rhabditomorpha</taxon>
        <taxon>Strongyloidea</taxon>
        <taxon>Heligmosomidae</taxon>
        <taxon>Nippostrongylus</taxon>
    </lineage>
</organism>
<protein>
    <submittedName>
        <fullName evidence="5">Titin</fullName>
    </submittedName>
</protein>
<reference evidence="5" key="1">
    <citation type="submission" date="2017-02" db="UniProtKB">
        <authorList>
            <consortium name="WormBaseParasite"/>
        </authorList>
    </citation>
    <scope>IDENTIFICATION</scope>
</reference>
<gene>
    <name evidence="3" type="ORF">NBR_LOCUS20086</name>
</gene>
<feature type="compositionally biased region" description="Polar residues" evidence="2">
    <location>
        <begin position="235"/>
        <end position="244"/>
    </location>
</feature>
<proteinExistence type="predicted"/>
<evidence type="ECO:0000313" key="3">
    <source>
        <dbReference type="EMBL" id="VDL83822.1"/>
    </source>
</evidence>
<dbReference type="EMBL" id="UYSL01024782">
    <property type="protein sequence ID" value="VDL83822.1"/>
    <property type="molecule type" value="Genomic_DNA"/>
</dbReference>
<evidence type="ECO:0000256" key="1">
    <source>
        <dbReference type="SAM" id="Coils"/>
    </source>
</evidence>
<evidence type="ECO:0000313" key="5">
    <source>
        <dbReference type="WBParaSite" id="NBR_0002008301-mRNA-1"/>
    </source>
</evidence>
<feature type="compositionally biased region" description="Polar residues" evidence="2">
    <location>
        <begin position="285"/>
        <end position="299"/>
    </location>
</feature>
<keyword evidence="1" id="KW-0175">Coiled coil</keyword>
<feature type="region of interest" description="Disordered" evidence="2">
    <location>
        <begin position="225"/>
        <end position="341"/>
    </location>
</feature>
<name>A0A0N4YS61_NIPBR</name>
<feature type="compositionally biased region" description="Acidic residues" evidence="2">
    <location>
        <begin position="325"/>
        <end position="341"/>
    </location>
</feature>